<evidence type="ECO:0000313" key="1">
    <source>
        <dbReference type="EMBL" id="KUR71721.1"/>
    </source>
</evidence>
<gene>
    <name evidence="1" type="ORF">AQZ52_08960</name>
</gene>
<dbReference type="Proteomes" id="UP000058012">
    <property type="component" value="Unassembled WGS sequence"/>
</dbReference>
<name>A0A117UVP7_9SPHN</name>
<dbReference type="EMBL" id="LLZS01000006">
    <property type="protein sequence ID" value="KUR71721.1"/>
    <property type="molecule type" value="Genomic_DNA"/>
</dbReference>
<comment type="caution">
    <text evidence="1">The sequence shown here is derived from an EMBL/GenBank/DDBJ whole genome shotgun (WGS) entry which is preliminary data.</text>
</comment>
<proteinExistence type="predicted"/>
<keyword evidence="2" id="KW-1185">Reference proteome</keyword>
<dbReference type="AlphaFoldDB" id="A0A117UVP7"/>
<evidence type="ECO:0000313" key="2">
    <source>
        <dbReference type="Proteomes" id="UP000058012"/>
    </source>
</evidence>
<accession>A0A117UVP7</accession>
<organism evidence="1 2">
    <name type="scientific">Novosphingobium fuchskuhlense</name>
    <dbReference type="NCBI Taxonomy" id="1117702"/>
    <lineage>
        <taxon>Bacteria</taxon>
        <taxon>Pseudomonadati</taxon>
        <taxon>Pseudomonadota</taxon>
        <taxon>Alphaproteobacteria</taxon>
        <taxon>Sphingomonadales</taxon>
        <taxon>Sphingomonadaceae</taxon>
        <taxon>Novosphingobium</taxon>
    </lineage>
</organism>
<sequence length="131" mass="14645">MVRRNLVLAACCACSCKAQPIPQAEQALPFPRQGIYSEVVTDPKGWQASRVEYLNLADRDRFEKFIVKLAGRRCKPPPPSIAAGTFVLEVRCDTPEQDIRSIPMRHLERAGTHAYPRNDGVRAQAVRALCL</sequence>
<reference evidence="1 2" key="1">
    <citation type="submission" date="2015-10" db="EMBL/GenBank/DDBJ databases">
        <title>Draft genome sequence of Novosphingobium fuchskuhlense DSM 25065 isolated from a surface water sample of the southwest basin of Lake Grosse Fuchskuhle.</title>
        <authorList>
            <person name="Ruckert C."/>
            <person name="Winkler A."/>
            <person name="Glaeser J."/>
            <person name="Grossart H.-P."/>
            <person name="Kalinowski J."/>
            <person name="Glaeser S."/>
        </authorList>
    </citation>
    <scope>NUCLEOTIDE SEQUENCE [LARGE SCALE GENOMIC DNA]</scope>
    <source>
        <strain evidence="1 2">FNE08-7</strain>
    </source>
</reference>
<protein>
    <submittedName>
        <fullName evidence="1">Uncharacterized protein</fullName>
    </submittedName>
</protein>
<dbReference type="STRING" id="1117702.AQZ52_08960"/>